<dbReference type="InterPro" id="IPR036514">
    <property type="entry name" value="SGNH_hydro_sf"/>
</dbReference>
<evidence type="ECO:0000256" key="5">
    <source>
        <dbReference type="ARBA" id="ARBA00023136"/>
    </source>
</evidence>
<dbReference type="EMBL" id="FWEW01003727">
    <property type="protein sequence ID" value="SLM40474.1"/>
    <property type="molecule type" value="Genomic_DNA"/>
</dbReference>
<proteinExistence type="inferred from homology"/>
<dbReference type="InterPro" id="IPR007248">
    <property type="entry name" value="Mpv17_PMP22"/>
</dbReference>
<accession>A0A1W5DBE3</accession>
<dbReference type="Gene3D" id="3.40.50.1110">
    <property type="entry name" value="SGNH hydrolase"/>
    <property type="match status" value="1"/>
</dbReference>
<evidence type="ECO:0000256" key="4">
    <source>
        <dbReference type="ARBA" id="ARBA00022989"/>
    </source>
</evidence>
<organism evidence="6 7">
    <name type="scientific">Lasallia pustulata</name>
    <dbReference type="NCBI Taxonomy" id="136370"/>
    <lineage>
        <taxon>Eukaryota</taxon>
        <taxon>Fungi</taxon>
        <taxon>Dikarya</taxon>
        <taxon>Ascomycota</taxon>
        <taxon>Pezizomycotina</taxon>
        <taxon>Lecanoromycetes</taxon>
        <taxon>OSLEUM clade</taxon>
        <taxon>Umbilicariomycetidae</taxon>
        <taxon>Umbilicariales</taxon>
        <taxon>Umbilicariaceae</taxon>
        <taxon>Lasallia</taxon>
    </lineage>
</organism>
<evidence type="ECO:0000313" key="6">
    <source>
        <dbReference type="EMBL" id="SLM40474.1"/>
    </source>
</evidence>
<protein>
    <submittedName>
        <fullName evidence="6">Mpv17/PMP22</fullName>
    </submittedName>
</protein>
<keyword evidence="7" id="KW-1185">Reference proteome</keyword>
<keyword evidence="5" id="KW-0472">Membrane</keyword>
<dbReference type="PANTHER" id="PTHR11266:SF80">
    <property type="entry name" value="PEROXISOMAL MEMBRANE PROTEIN 2"/>
    <property type="match status" value="1"/>
</dbReference>
<sequence length="713" mass="77970">MPSPLVTATVQACLLNITSSILAQVLISYRSSAVSSTSSSPYNPLNLDSTPIIQFLIFTAIITPVNFLFQQSLESALPAYPKDDPKSTKLKVDDGGKGVVVEKKLNIPNTILKIVVDQTVAAGMNTVAFLGIVPVLKGASTGQAWEGIKQEFWPLMIAGYKLWPAVSLLNYTVVPMENRVVVGSLYIGRWTATPNRLRKDGTFPGVYFDITIASTTTLLLSIHNALKHSAKVSTSTLSVESTATPTPNMGHLSFHLVSLRDKPAPPISLLARVDQEEYILLPNSTALVEIRSGDLNPNVEHHVRIIAPMTDDYGTGTVQFEGLWLSKGGKILRVEGSLLAEEYEDEDALQAENESIGEKHRLGLSGIMSDDGRRKSVEETADDEEDGEIFAIGDRKKILEVITDNPGHFGGKYMGRQTGSADGLLAGVMGWEYLLGEMFGVDHVSIGVDGMCLTQDCIGGTGEPYGIGDVFFRSGPHGSSYFEHPWLFHAYIPDVIVLNLGGSDHISFETHASTYNKSSWDLSTSFEDTYVSLIKAIRQLAYPAPPPLAHSPASRLPLPNTVPASIPIFVMRPLRGHLEHATQGVVARLRADGDTSVFWLDTSGWLDDDNDDPAQPTSQDFFWDGSATPPRWRLSEQGNQRVAIFLHLHTCRYLAGVQERCAFLPPEVYQGRVFNPEEADFDRWVEDEKERKLKELFWGGGGLSDGVDDGGGV</sequence>
<comment type="subcellular location">
    <subcellularLocation>
        <location evidence="1">Membrane</location>
        <topology evidence="1">Multi-pass membrane protein</topology>
    </subcellularLocation>
</comment>
<evidence type="ECO:0000256" key="3">
    <source>
        <dbReference type="ARBA" id="ARBA00022692"/>
    </source>
</evidence>
<evidence type="ECO:0000313" key="7">
    <source>
        <dbReference type="Proteomes" id="UP000192927"/>
    </source>
</evidence>
<evidence type="ECO:0000256" key="1">
    <source>
        <dbReference type="ARBA" id="ARBA00004141"/>
    </source>
</evidence>
<keyword evidence="3" id="KW-0812">Transmembrane</keyword>
<comment type="similarity">
    <text evidence="2">Belongs to the peroxisomal membrane protein PXMP2/4 family.</text>
</comment>
<dbReference type="GO" id="GO:0005778">
    <property type="term" value="C:peroxisomal membrane"/>
    <property type="evidence" value="ECO:0007669"/>
    <property type="project" value="TreeGrafter"/>
</dbReference>
<dbReference type="Proteomes" id="UP000192927">
    <property type="component" value="Unassembled WGS sequence"/>
</dbReference>
<dbReference type="AlphaFoldDB" id="A0A1W5DBE3"/>
<reference evidence="7" key="1">
    <citation type="submission" date="2017-03" db="EMBL/GenBank/DDBJ databases">
        <authorList>
            <person name="Sharma R."/>
            <person name="Thines M."/>
        </authorList>
    </citation>
    <scope>NUCLEOTIDE SEQUENCE [LARGE SCALE GENOMIC DNA]</scope>
</reference>
<dbReference type="Pfam" id="PF04117">
    <property type="entry name" value="Mpv17_PMP22"/>
    <property type="match status" value="1"/>
</dbReference>
<keyword evidence="4" id="KW-1133">Transmembrane helix</keyword>
<evidence type="ECO:0000256" key="2">
    <source>
        <dbReference type="ARBA" id="ARBA00006824"/>
    </source>
</evidence>
<name>A0A1W5DBE3_9LECA</name>
<dbReference type="PANTHER" id="PTHR11266">
    <property type="entry name" value="PEROXISOMAL MEMBRANE PROTEIN 2, PXMP2 MPV17"/>
    <property type="match status" value="1"/>
</dbReference>